<protein>
    <submittedName>
        <fullName evidence="1">Uncharacterized protein</fullName>
    </submittedName>
</protein>
<gene>
    <name evidence="1" type="ORF">PPENT_87.1.T0090129</name>
</gene>
<name>A0A8S1SM59_9CILI</name>
<dbReference type="EMBL" id="CAJJDO010000009">
    <property type="protein sequence ID" value="CAD8140546.1"/>
    <property type="molecule type" value="Genomic_DNA"/>
</dbReference>
<dbReference type="AlphaFoldDB" id="A0A8S1SM59"/>
<reference evidence="1" key="1">
    <citation type="submission" date="2021-01" db="EMBL/GenBank/DDBJ databases">
        <authorList>
            <consortium name="Genoscope - CEA"/>
            <person name="William W."/>
        </authorList>
    </citation>
    <scope>NUCLEOTIDE SEQUENCE</scope>
</reference>
<accession>A0A8S1SM59</accession>
<organism evidence="1 2">
    <name type="scientific">Paramecium pentaurelia</name>
    <dbReference type="NCBI Taxonomy" id="43138"/>
    <lineage>
        <taxon>Eukaryota</taxon>
        <taxon>Sar</taxon>
        <taxon>Alveolata</taxon>
        <taxon>Ciliophora</taxon>
        <taxon>Intramacronucleata</taxon>
        <taxon>Oligohymenophorea</taxon>
        <taxon>Peniculida</taxon>
        <taxon>Parameciidae</taxon>
        <taxon>Paramecium</taxon>
    </lineage>
</organism>
<comment type="caution">
    <text evidence="1">The sequence shown here is derived from an EMBL/GenBank/DDBJ whole genome shotgun (WGS) entry which is preliminary data.</text>
</comment>
<keyword evidence="2" id="KW-1185">Reference proteome</keyword>
<evidence type="ECO:0000313" key="1">
    <source>
        <dbReference type="EMBL" id="CAD8140546.1"/>
    </source>
</evidence>
<evidence type="ECO:0000313" key="2">
    <source>
        <dbReference type="Proteomes" id="UP000689195"/>
    </source>
</evidence>
<dbReference type="Proteomes" id="UP000689195">
    <property type="component" value="Unassembled WGS sequence"/>
</dbReference>
<sequence>MIHNQFIKRYAKSLDLNIKYQANFNVKNILKKDGKNIEELRVEFKQIEDQKEMQWLHENNEKFMNEEIIQANWMLQIIIIIKFQCFYKVCWRRIIDVIVALRAIYGQAVESEQMLYNQQHIDEASQQRAVFQITLQVIFLEKQ</sequence>
<proteinExistence type="predicted"/>